<reference evidence="7 10" key="2">
    <citation type="submission" date="2023-11" db="EMBL/GenBank/DDBJ databases">
        <title>Plant-associative lifestyle of Vibrio porteresiae and its evolutionary dynamics.</title>
        <authorList>
            <person name="Rameshkumar N."/>
            <person name="Kirti K."/>
        </authorList>
    </citation>
    <scope>NUCLEOTIDE SEQUENCE [LARGE SCALE GENOMIC DNA]</scope>
    <source>
        <strain evidence="7 10">MSSRF38</strain>
    </source>
</reference>
<dbReference type="EMBL" id="JAWRCO010000001">
    <property type="protein sequence ID" value="MDW6003661.1"/>
    <property type="molecule type" value="Genomic_DNA"/>
</dbReference>
<evidence type="ECO:0000259" key="6">
    <source>
        <dbReference type="Pfam" id="PF06305"/>
    </source>
</evidence>
<feature type="transmembrane region" description="Helical" evidence="5">
    <location>
        <begin position="39"/>
        <end position="62"/>
    </location>
</feature>
<evidence type="ECO:0000256" key="4">
    <source>
        <dbReference type="ARBA" id="ARBA00023136"/>
    </source>
</evidence>
<dbReference type="GO" id="GO:0005886">
    <property type="term" value="C:plasma membrane"/>
    <property type="evidence" value="ECO:0007669"/>
    <property type="project" value="UniProtKB-SubCell"/>
</dbReference>
<keyword evidence="2 5" id="KW-0812">Transmembrane</keyword>
<evidence type="ECO:0000256" key="1">
    <source>
        <dbReference type="ARBA" id="ARBA00022475"/>
    </source>
</evidence>
<dbReference type="HAMAP" id="MF_01948">
    <property type="entry name" value="LPS_assembly_LapA"/>
    <property type="match status" value="1"/>
</dbReference>
<organism evidence="8 9">
    <name type="scientific">Vibrio mangrovi</name>
    <dbReference type="NCBI Taxonomy" id="474394"/>
    <lineage>
        <taxon>Bacteria</taxon>
        <taxon>Pseudomonadati</taxon>
        <taxon>Pseudomonadota</taxon>
        <taxon>Gammaproteobacteria</taxon>
        <taxon>Vibrionales</taxon>
        <taxon>Vibrionaceae</taxon>
        <taxon>Vibrio</taxon>
    </lineage>
</organism>
<evidence type="ECO:0000313" key="9">
    <source>
        <dbReference type="Proteomes" id="UP000196125"/>
    </source>
</evidence>
<evidence type="ECO:0000313" key="7">
    <source>
        <dbReference type="EMBL" id="MDW6003661.1"/>
    </source>
</evidence>
<dbReference type="Pfam" id="PF06305">
    <property type="entry name" value="LapA_dom"/>
    <property type="match status" value="1"/>
</dbReference>
<dbReference type="GO" id="GO:0008653">
    <property type="term" value="P:lipopolysaccharide metabolic process"/>
    <property type="evidence" value="ECO:0007669"/>
    <property type="project" value="InterPro"/>
</dbReference>
<evidence type="ECO:0000256" key="2">
    <source>
        <dbReference type="ARBA" id="ARBA00022692"/>
    </source>
</evidence>
<dbReference type="InterPro" id="IPR010445">
    <property type="entry name" value="LapA_dom"/>
</dbReference>
<keyword evidence="3 5" id="KW-1133">Transmembrane helix</keyword>
<evidence type="ECO:0000256" key="5">
    <source>
        <dbReference type="HAMAP-Rule" id="MF_01948"/>
    </source>
</evidence>
<name>A0A1Y6IPG6_9VIBR</name>
<sequence length="94" mass="10776">MRVLKILFLFVLFLIALALGAQNQEVVTFNYLLAKGEFHLSWLLGVVFVAGFAIAWLIFGSLHLRAKLQIRRLNKQLKKNEPQEKVVKEKLNIG</sequence>
<evidence type="ECO:0000313" key="8">
    <source>
        <dbReference type="EMBL" id="SMR99547.1"/>
    </source>
</evidence>
<feature type="domain" description="Lipopolysaccharide assembly protein A" evidence="6">
    <location>
        <begin position="22"/>
        <end position="83"/>
    </location>
</feature>
<comment type="function">
    <text evidence="5">Involved in the assembly of lipopolysaccharide (LPS).</text>
</comment>
<accession>A0A1Y6IPG6</accession>
<keyword evidence="1 5" id="KW-1003">Cell membrane</keyword>
<comment type="caution">
    <text evidence="5">Lacks conserved residue(s) required for the propagation of feature annotation.</text>
</comment>
<dbReference type="Proteomes" id="UP001283366">
    <property type="component" value="Unassembled WGS sequence"/>
</dbReference>
<keyword evidence="5" id="KW-0997">Cell inner membrane</keyword>
<reference evidence="8 9" key="1">
    <citation type="submission" date="2017-05" db="EMBL/GenBank/DDBJ databases">
        <authorList>
            <person name="Song R."/>
            <person name="Chenine A.L."/>
            <person name="Ruprecht R.M."/>
        </authorList>
    </citation>
    <scope>NUCLEOTIDE SEQUENCE [LARGE SCALE GENOMIC DNA]</scope>
    <source>
        <strain evidence="8 9">CECT 7927</strain>
    </source>
</reference>
<comment type="subcellular location">
    <subcellularLocation>
        <location evidence="5">Cell inner membrane</location>
        <topology evidence="5">Single-pass membrane protein</topology>
    </subcellularLocation>
</comment>
<protein>
    <recommendedName>
        <fullName evidence="5">Probable lipopolysaccharide assembly protein A</fullName>
    </recommendedName>
</protein>
<keyword evidence="10" id="KW-1185">Reference proteome</keyword>
<dbReference type="Proteomes" id="UP000196125">
    <property type="component" value="Unassembled WGS sequence"/>
</dbReference>
<dbReference type="OrthoDB" id="7064015at2"/>
<gene>
    <name evidence="8" type="primary">yciS</name>
    <name evidence="5" type="synonym">lapA</name>
    <name evidence="7" type="ORF">SBX37_12455</name>
    <name evidence="8" type="ORF">VIM7927_00773</name>
</gene>
<dbReference type="AlphaFoldDB" id="A0A1Y6IPG6"/>
<dbReference type="EMBL" id="FXXI01000001">
    <property type="protein sequence ID" value="SMR99547.1"/>
    <property type="molecule type" value="Genomic_DNA"/>
</dbReference>
<dbReference type="RefSeq" id="WP_087479569.1">
    <property type="nucleotide sequence ID" value="NZ_AP024883.1"/>
</dbReference>
<comment type="similarity">
    <text evidence="5">Belongs to the LapA family.</text>
</comment>
<proteinExistence type="inferred from homology"/>
<keyword evidence="4 5" id="KW-0472">Membrane</keyword>
<dbReference type="InterPro" id="IPR032906">
    <property type="entry name" value="LapA"/>
</dbReference>
<evidence type="ECO:0000313" key="10">
    <source>
        <dbReference type="Proteomes" id="UP001283366"/>
    </source>
</evidence>
<evidence type="ECO:0000256" key="3">
    <source>
        <dbReference type="ARBA" id="ARBA00022989"/>
    </source>
</evidence>